<name>A0A9N8DIH7_9STRA</name>
<feature type="transmembrane region" description="Helical" evidence="6">
    <location>
        <begin position="616"/>
        <end position="635"/>
    </location>
</feature>
<evidence type="ECO:0000256" key="3">
    <source>
        <dbReference type="ARBA" id="ARBA00022989"/>
    </source>
</evidence>
<dbReference type="Gene3D" id="1.20.1250.20">
    <property type="entry name" value="MFS general substrate transporter like domains"/>
    <property type="match status" value="1"/>
</dbReference>
<feature type="transmembrane region" description="Helical" evidence="6">
    <location>
        <begin position="538"/>
        <end position="558"/>
    </location>
</feature>
<dbReference type="OrthoDB" id="5588846at2759"/>
<proteinExistence type="predicted"/>
<accession>A0A9N8DIH7</accession>
<feature type="region of interest" description="Disordered" evidence="5">
    <location>
        <begin position="223"/>
        <end position="258"/>
    </location>
</feature>
<feature type="transmembrane region" description="Helical" evidence="6">
    <location>
        <begin position="707"/>
        <end position="724"/>
    </location>
</feature>
<feature type="transmembrane region" description="Helical" evidence="6">
    <location>
        <begin position="782"/>
        <end position="804"/>
    </location>
</feature>
<evidence type="ECO:0000256" key="2">
    <source>
        <dbReference type="ARBA" id="ARBA00022692"/>
    </source>
</evidence>
<dbReference type="AlphaFoldDB" id="A0A9N8DIH7"/>
<dbReference type="Pfam" id="PF07690">
    <property type="entry name" value="MFS_1"/>
    <property type="match status" value="1"/>
</dbReference>
<keyword evidence="3 6" id="KW-1133">Transmembrane helix</keyword>
<reference evidence="7" key="1">
    <citation type="submission" date="2020-06" db="EMBL/GenBank/DDBJ databases">
        <authorList>
            <consortium name="Plant Systems Biology data submission"/>
        </authorList>
    </citation>
    <scope>NUCLEOTIDE SEQUENCE</scope>
    <source>
        <strain evidence="7">D6</strain>
    </source>
</reference>
<feature type="transmembrane region" description="Helical" evidence="6">
    <location>
        <begin position="502"/>
        <end position="523"/>
    </location>
</feature>
<dbReference type="InterPro" id="IPR036259">
    <property type="entry name" value="MFS_trans_sf"/>
</dbReference>
<dbReference type="PANTHER" id="PTHR23510:SF64">
    <property type="entry name" value="INNER MEMBRANE TRANSPORT PROTEIN YAJR"/>
    <property type="match status" value="1"/>
</dbReference>
<dbReference type="GO" id="GO:0022857">
    <property type="term" value="F:transmembrane transporter activity"/>
    <property type="evidence" value="ECO:0007669"/>
    <property type="project" value="InterPro"/>
</dbReference>
<feature type="transmembrane region" description="Helical" evidence="6">
    <location>
        <begin position="438"/>
        <end position="457"/>
    </location>
</feature>
<dbReference type="InterPro" id="IPR011701">
    <property type="entry name" value="MFS"/>
</dbReference>
<dbReference type="PANTHER" id="PTHR23510">
    <property type="entry name" value="INNER MEMBRANE TRANSPORT PROTEIN YAJR"/>
    <property type="match status" value="1"/>
</dbReference>
<comment type="subcellular location">
    <subcellularLocation>
        <location evidence="1">Membrane</location>
        <topology evidence="1">Multi-pass membrane protein</topology>
    </subcellularLocation>
</comment>
<dbReference type="Proteomes" id="UP001153069">
    <property type="component" value="Unassembled WGS sequence"/>
</dbReference>
<keyword evidence="2 6" id="KW-0812">Transmembrane</keyword>
<evidence type="ECO:0000256" key="6">
    <source>
        <dbReference type="SAM" id="Phobius"/>
    </source>
</evidence>
<feature type="transmembrane region" description="Helical" evidence="6">
    <location>
        <begin position="412"/>
        <end position="431"/>
    </location>
</feature>
<feature type="transmembrane region" description="Helical" evidence="6">
    <location>
        <begin position="373"/>
        <end position="392"/>
    </location>
</feature>
<comment type="caution">
    <text evidence="7">The sequence shown here is derived from an EMBL/GenBank/DDBJ whole genome shotgun (WGS) entry which is preliminary data.</text>
</comment>
<feature type="transmembrane region" description="Helical" evidence="6">
    <location>
        <begin position="682"/>
        <end position="701"/>
    </location>
</feature>
<evidence type="ECO:0000256" key="4">
    <source>
        <dbReference type="ARBA" id="ARBA00023136"/>
    </source>
</evidence>
<evidence type="ECO:0000256" key="5">
    <source>
        <dbReference type="SAM" id="MobiDB-lite"/>
    </source>
</evidence>
<dbReference type="GO" id="GO:0016020">
    <property type="term" value="C:membrane"/>
    <property type="evidence" value="ECO:0007669"/>
    <property type="project" value="UniProtKB-SubCell"/>
</dbReference>
<evidence type="ECO:0000313" key="7">
    <source>
        <dbReference type="EMBL" id="CAB9502530.1"/>
    </source>
</evidence>
<sequence>MMHSSSIVPATRRNAGQVQLALLQSLEERRHEPWAKFYVSVDRLTPLLLQRTRYYRSARNQTERFLAALDDEVDKAVVFFFDCQGQIARELWAMSKWSAKSEPDSSLYDHAIQLLRLVTFVDLNIHIVERVLGLHDELLSANVGHLYLASKAGREARTPNDHHRLKALLRPESLKATVGIAATIYYRYIKYQAKRNNRVNLTGQSLRVVPSMSSLAGFLASDDSSEDLLTPEEGIDDEQPVEEDESEEDGDDDDDDEPADMKALVLAERAIKKPVLSSSLSSPNSVSAYSLGPTEDQLVGAVLLRIDTALTNLNKAETMMECLALPDLMGANRESFFPEREFTDEPKGLGEIIVEHQRTVGSKDPEKLKARRCSSWLNLLNSFLYMVSYYLVAPTSSAYARRLGLEESMSGAIIGCTAGSALASTVLYSWWTSHSYKHALIFSSLCCLAGNVIYAAGLPFDSLALVLIGRLLNGFGSARAINRRFIADAFSKAERTAESANFVASGAAGMSVGPGLAALMPLLMPKGSTNLWWQEENAAGWVMALLWIVYLAFLIPYFRDPPKPPATPSPPKLPNNKAGNLQSLYNGEKKPLLAKDAQGTQDHQVAGELPLWKRPAALITIFLVFLLKLVLELVLSASAPVTDFYFDWTPSTTGWFLAALGLLVLPAIWFVTWMSKKCEDRYLILYSVVGTLFGCILMMQYQPHYSQGQYMFATIVLFVFPNCMEAPSMSLLSKNIPSSLSRGIFNLGFFTTEAGFSGRVVADSVLTWCGSGGTEHLVNHTFGFLTLLNLLALVLVYFHMPVLVDPSKKFD</sequence>
<protein>
    <submittedName>
        <fullName evidence="7">SPX domain-containing membrane protein</fullName>
    </submittedName>
</protein>
<dbReference type="EMBL" id="CAICTM010000138">
    <property type="protein sequence ID" value="CAB9502530.1"/>
    <property type="molecule type" value="Genomic_DNA"/>
</dbReference>
<dbReference type="SUPFAM" id="SSF103473">
    <property type="entry name" value="MFS general substrate transporter"/>
    <property type="match status" value="1"/>
</dbReference>
<evidence type="ECO:0000256" key="1">
    <source>
        <dbReference type="ARBA" id="ARBA00004141"/>
    </source>
</evidence>
<organism evidence="7 8">
    <name type="scientific">Seminavis robusta</name>
    <dbReference type="NCBI Taxonomy" id="568900"/>
    <lineage>
        <taxon>Eukaryota</taxon>
        <taxon>Sar</taxon>
        <taxon>Stramenopiles</taxon>
        <taxon>Ochrophyta</taxon>
        <taxon>Bacillariophyta</taxon>
        <taxon>Bacillariophyceae</taxon>
        <taxon>Bacillariophycidae</taxon>
        <taxon>Naviculales</taxon>
        <taxon>Naviculaceae</taxon>
        <taxon>Seminavis</taxon>
    </lineage>
</organism>
<evidence type="ECO:0000313" key="8">
    <source>
        <dbReference type="Proteomes" id="UP001153069"/>
    </source>
</evidence>
<feature type="transmembrane region" description="Helical" evidence="6">
    <location>
        <begin position="744"/>
        <end position="762"/>
    </location>
</feature>
<gene>
    <name evidence="7" type="ORF">SEMRO_139_G065050.1</name>
</gene>
<keyword evidence="4 6" id="KW-0472">Membrane</keyword>
<feature type="transmembrane region" description="Helical" evidence="6">
    <location>
        <begin position="463"/>
        <end position="481"/>
    </location>
</feature>
<feature type="transmembrane region" description="Helical" evidence="6">
    <location>
        <begin position="655"/>
        <end position="675"/>
    </location>
</feature>
<keyword evidence="8" id="KW-1185">Reference proteome</keyword>
<dbReference type="InterPro" id="IPR051068">
    <property type="entry name" value="MFS_Domain-Containing_Protein"/>
</dbReference>